<reference evidence="2" key="1">
    <citation type="submission" date="2016-10" db="EMBL/GenBank/DDBJ databases">
        <authorList>
            <person name="Varghese N."/>
            <person name="Submissions S."/>
        </authorList>
    </citation>
    <scope>NUCLEOTIDE SEQUENCE [LARGE SCALE GENOMIC DNA]</scope>
    <source>
        <strain evidence="2">XJ109</strain>
    </source>
</reference>
<evidence type="ECO:0000313" key="2">
    <source>
        <dbReference type="Proteomes" id="UP000199149"/>
    </source>
</evidence>
<dbReference type="RefSeq" id="WP_177190269.1">
    <property type="nucleotide sequence ID" value="NZ_FOUZ01000005.1"/>
</dbReference>
<evidence type="ECO:0000313" key="1">
    <source>
        <dbReference type="EMBL" id="SFN02235.1"/>
    </source>
</evidence>
<accession>A0A1I4VMF7</accession>
<keyword evidence="2" id="KW-1185">Reference proteome</keyword>
<dbReference type="Pfam" id="PF09697">
    <property type="entry name" value="Porph_ging"/>
    <property type="match status" value="1"/>
</dbReference>
<name>A0A1I4VMF7_9FLAO</name>
<dbReference type="NCBIfam" id="TIGR01200">
    <property type="entry name" value="GLPGLI"/>
    <property type="match status" value="1"/>
</dbReference>
<dbReference type="STRING" id="684065.SAMN05421738_105207"/>
<protein>
    <submittedName>
        <fullName evidence="1">GLPGLI family protein</fullName>
    </submittedName>
</protein>
<dbReference type="Proteomes" id="UP000199149">
    <property type="component" value="Unassembled WGS sequence"/>
</dbReference>
<dbReference type="EMBL" id="FOUZ01000005">
    <property type="protein sequence ID" value="SFN02235.1"/>
    <property type="molecule type" value="Genomic_DNA"/>
</dbReference>
<proteinExistence type="predicted"/>
<dbReference type="AlphaFoldDB" id="A0A1I4VMF7"/>
<organism evidence="1 2">
    <name type="scientific">Algoriella xinjiangensis</name>
    <dbReference type="NCBI Taxonomy" id="684065"/>
    <lineage>
        <taxon>Bacteria</taxon>
        <taxon>Pseudomonadati</taxon>
        <taxon>Bacteroidota</taxon>
        <taxon>Flavobacteriia</taxon>
        <taxon>Flavobacteriales</taxon>
        <taxon>Weeksellaceae</taxon>
        <taxon>Algoriella</taxon>
    </lineage>
</organism>
<gene>
    <name evidence="1" type="ORF">SAMN05421738_105207</name>
</gene>
<sequence length="175" mass="20251">MAIDFKAAFKYQLILNKLTNQFSYTDNIEGKHFAYNEITPNFDWKMKNESKEILGYQTKKATVEYGGRNWTAWYAEEIPIQFGPYKFNGLPGLILEIYDEKNHYHFTVKAINQDPQQIYLAKTNKDEILVSKAEFMTAEKNYYANAAVRLSGQAIDANGKPIIGKEMPYNPIELK</sequence>
<dbReference type="InterPro" id="IPR005901">
    <property type="entry name" value="GLPGLI"/>
</dbReference>